<evidence type="ECO:0000313" key="1">
    <source>
        <dbReference type="EMBL" id="KAF9477040.1"/>
    </source>
</evidence>
<dbReference type="Proteomes" id="UP000807469">
    <property type="component" value="Unassembled WGS sequence"/>
</dbReference>
<protein>
    <recommendedName>
        <fullName evidence="3">F-box domain-containing protein</fullName>
    </recommendedName>
</protein>
<accession>A0A9P6CY08</accession>
<evidence type="ECO:0000313" key="2">
    <source>
        <dbReference type="Proteomes" id="UP000807469"/>
    </source>
</evidence>
<gene>
    <name evidence="1" type="ORF">BDN70DRAFT_134224</name>
</gene>
<organism evidence="1 2">
    <name type="scientific">Pholiota conissans</name>
    <dbReference type="NCBI Taxonomy" id="109636"/>
    <lineage>
        <taxon>Eukaryota</taxon>
        <taxon>Fungi</taxon>
        <taxon>Dikarya</taxon>
        <taxon>Basidiomycota</taxon>
        <taxon>Agaricomycotina</taxon>
        <taxon>Agaricomycetes</taxon>
        <taxon>Agaricomycetidae</taxon>
        <taxon>Agaricales</taxon>
        <taxon>Agaricineae</taxon>
        <taxon>Strophariaceae</taxon>
        <taxon>Pholiota</taxon>
    </lineage>
</organism>
<sequence>MASDYSTNGESTDDDAPAPAHKCFFAENAPCTECGAVISLDQEISLVQYTLAYLFQQRTRYLRNMYNVHDPIVSRLPVEIVSHIFTCLVPVDVDKCYGSI</sequence>
<dbReference type="OrthoDB" id="3357519at2759"/>
<dbReference type="EMBL" id="MU155274">
    <property type="protein sequence ID" value="KAF9477040.1"/>
    <property type="molecule type" value="Genomic_DNA"/>
</dbReference>
<evidence type="ECO:0008006" key="3">
    <source>
        <dbReference type="Google" id="ProtNLM"/>
    </source>
</evidence>
<reference evidence="1" key="1">
    <citation type="submission" date="2020-11" db="EMBL/GenBank/DDBJ databases">
        <authorList>
            <consortium name="DOE Joint Genome Institute"/>
            <person name="Ahrendt S."/>
            <person name="Riley R."/>
            <person name="Andreopoulos W."/>
            <person name="Labutti K."/>
            <person name="Pangilinan J."/>
            <person name="Ruiz-Duenas F.J."/>
            <person name="Barrasa J.M."/>
            <person name="Sanchez-Garcia M."/>
            <person name="Camarero S."/>
            <person name="Miyauchi S."/>
            <person name="Serrano A."/>
            <person name="Linde D."/>
            <person name="Babiker R."/>
            <person name="Drula E."/>
            <person name="Ayuso-Fernandez I."/>
            <person name="Pacheco R."/>
            <person name="Padilla G."/>
            <person name="Ferreira P."/>
            <person name="Barriuso J."/>
            <person name="Kellner H."/>
            <person name="Castanera R."/>
            <person name="Alfaro M."/>
            <person name="Ramirez L."/>
            <person name="Pisabarro A.G."/>
            <person name="Kuo A."/>
            <person name="Tritt A."/>
            <person name="Lipzen A."/>
            <person name="He G."/>
            <person name="Yan M."/>
            <person name="Ng V."/>
            <person name="Cullen D."/>
            <person name="Martin F."/>
            <person name="Rosso M.-N."/>
            <person name="Henrissat B."/>
            <person name="Hibbett D."/>
            <person name="Martinez A.T."/>
            <person name="Grigoriev I.V."/>
        </authorList>
    </citation>
    <scope>NUCLEOTIDE SEQUENCE</scope>
    <source>
        <strain evidence="1">CIRM-BRFM 674</strain>
    </source>
</reference>
<keyword evidence="2" id="KW-1185">Reference proteome</keyword>
<dbReference type="AlphaFoldDB" id="A0A9P6CY08"/>
<name>A0A9P6CY08_9AGAR</name>
<comment type="caution">
    <text evidence="1">The sequence shown here is derived from an EMBL/GenBank/DDBJ whole genome shotgun (WGS) entry which is preliminary data.</text>
</comment>
<proteinExistence type="predicted"/>